<evidence type="ECO:0000313" key="2">
    <source>
        <dbReference type="EMBL" id="OAG78585.1"/>
    </source>
</evidence>
<gene>
    <name evidence="2" type="ORF">Amal_00185</name>
</gene>
<name>A0A177GGL4_9PROT</name>
<dbReference type="EMBL" id="LVHD01000002">
    <property type="protein sequence ID" value="OAG78585.1"/>
    <property type="molecule type" value="Genomic_DNA"/>
</dbReference>
<protein>
    <submittedName>
        <fullName evidence="2">Uncharacterized protein</fullName>
    </submittedName>
</protein>
<evidence type="ECO:0000313" key="3">
    <source>
        <dbReference type="Proteomes" id="UP000077349"/>
    </source>
</evidence>
<sequence length="470" mass="50468">MHYTGRCVEDFLCKNKQDSYLVKKHVPVTVAGIAALACVGWLAARHAEHVMLEKSINSFRQTLGPDASLTYKKAWPGLLGRSVKFTALVFRQGQESITADDAEISKVSTTGDDARRIGHLVFHKFQLTDTSGNLRMDDLALDGVTLPTSGDEKHGTPPQGLEIKHVDASTLHGFISSLQSDISAARLTVDDYGNDEASHLDARDLKLATNVAPRRQISAKSVLVDGVDLAGLYNNLTYNMPYTPRNGVRDIQVDGLAIDGTGPLMHVAKVSSHATHSEASEQEVSSVQGLELWPAVPNLSLLPTLGYDHFRGSLVLNLTHDYKADKLHIDTFSLDAPDMGRLTMDGDFSEANTLALLSAGAADMQVTSMNLSYKDHGLVPKLLANSAKARGVTPQEFIASLQTDLVPQGSDPNAPVPQFVSYLAHPGSGPLTIALRPQQPVPLMAIAASLSMLPSAPQIAQQLGLTVHAP</sequence>
<accession>A0A177GGL4</accession>
<reference evidence="2 3" key="1">
    <citation type="submission" date="2016-03" db="EMBL/GenBank/DDBJ databases">
        <title>Draft genome sequence of Acetobacter malorum CECT 7742, a strain isolated from strawberry vinegar.</title>
        <authorList>
            <person name="Sainz F."/>
            <person name="Mas A."/>
            <person name="Torija M.J."/>
        </authorList>
    </citation>
    <scope>NUCLEOTIDE SEQUENCE [LARGE SCALE GENOMIC DNA]</scope>
    <source>
        <strain evidence="2 3">CECT 7742</strain>
    </source>
</reference>
<keyword evidence="1" id="KW-1133">Transmembrane helix</keyword>
<dbReference type="PATRIC" id="fig|178901.16.peg.190"/>
<keyword evidence="1" id="KW-0812">Transmembrane</keyword>
<evidence type="ECO:0000256" key="1">
    <source>
        <dbReference type="SAM" id="Phobius"/>
    </source>
</evidence>
<dbReference type="Proteomes" id="UP000077349">
    <property type="component" value="Unassembled WGS sequence"/>
</dbReference>
<keyword evidence="1" id="KW-0472">Membrane</keyword>
<dbReference type="AlphaFoldDB" id="A0A177GGL4"/>
<proteinExistence type="predicted"/>
<comment type="caution">
    <text evidence="2">The sequence shown here is derived from an EMBL/GenBank/DDBJ whole genome shotgun (WGS) entry which is preliminary data.</text>
</comment>
<dbReference type="STRING" id="178901.AmDm5_0208"/>
<organism evidence="2 3">
    <name type="scientific">Acetobacter malorum</name>
    <dbReference type="NCBI Taxonomy" id="178901"/>
    <lineage>
        <taxon>Bacteria</taxon>
        <taxon>Pseudomonadati</taxon>
        <taxon>Pseudomonadota</taxon>
        <taxon>Alphaproteobacteria</taxon>
        <taxon>Acetobacterales</taxon>
        <taxon>Acetobacteraceae</taxon>
        <taxon>Acetobacter</taxon>
    </lineage>
</organism>
<feature type="transmembrane region" description="Helical" evidence="1">
    <location>
        <begin position="25"/>
        <end position="44"/>
    </location>
</feature>